<dbReference type="Proteomes" id="UP000231501">
    <property type="component" value="Unassembled WGS sequence"/>
</dbReference>
<dbReference type="CDD" id="cd04301">
    <property type="entry name" value="NAT_SF"/>
    <property type="match status" value="1"/>
</dbReference>
<evidence type="ECO:0000313" key="2">
    <source>
        <dbReference type="EMBL" id="PIM53913.1"/>
    </source>
</evidence>
<sequence>MARRAAGPALATPQERQAGLPAGVLVERRAQHPGLRLSLHAAAVAALLWPLRPLGDARRRRSRLMLQLKVIGTADLPAVLALQAQCYGPEFLESAEAFEAKLRAARHLHCSYLAVVAGEPLAYVVSLPVDDGQLPALDAPSVSPARAPRTLYLHDLAVSPAGRTRRLGHQLVRQVVHRAQDMGLTQVALVAVQGSRRYWEHQGFVAAPSPLAPVVAEKLASFGPGATLMRRALTPA</sequence>
<dbReference type="Pfam" id="PF00583">
    <property type="entry name" value="Acetyltransf_1"/>
    <property type="match status" value="1"/>
</dbReference>
<dbReference type="SUPFAM" id="SSF55729">
    <property type="entry name" value="Acyl-CoA N-acyltransferases (Nat)"/>
    <property type="match status" value="1"/>
</dbReference>
<organism evidence="2 3">
    <name type="scientific">Roseateles chitinivorans</name>
    <dbReference type="NCBI Taxonomy" id="2917965"/>
    <lineage>
        <taxon>Bacteria</taxon>
        <taxon>Pseudomonadati</taxon>
        <taxon>Pseudomonadota</taxon>
        <taxon>Betaproteobacteria</taxon>
        <taxon>Burkholderiales</taxon>
        <taxon>Sphaerotilaceae</taxon>
        <taxon>Roseateles</taxon>
    </lineage>
</organism>
<reference evidence="2 3" key="1">
    <citation type="submission" date="2017-11" db="EMBL/GenBank/DDBJ databases">
        <title>Draft genome sequence of Mitsuaria sp. HWN-4.</title>
        <authorList>
            <person name="Gundlapally S.R."/>
        </authorList>
    </citation>
    <scope>NUCLEOTIDE SEQUENCE [LARGE SCALE GENOMIC DNA]</scope>
    <source>
        <strain evidence="2 3">HWN-4</strain>
    </source>
</reference>
<keyword evidence="2" id="KW-0808">Transferase</keyword>
<dbReference type="GO" id="GO:0016747">
    <property type="term" value="F:acyltransferase activity, transferring groups other than amino-acyl groups"/>
    <property type="evidence" value="ECO:0007669"/>
    <property type="project" value="InterPro"/>
</dbReference>
<evidence type="ECO:0000259" key="1">
    <source>
        <dbReference type="PROSITE" id="PS51186"/>
    </source>
</evidence>
<gene>
    <name evidence="2" type="ORF">CS062_07235</name>
</gene>
<keyword evidence="3" id="KW-1185">Reference proteome</keyword>
<dbReference type="EMBL" id="PEOG01000015">
    <property type="protein sequence ID" value="PIM53913.1"/>
    <property type="molecule type" value="Genomic_DNA"/>
</dbReference>
<comment type="caution">
    <text evidence="2">The sequence shown here is derived from an EMBL/GenBank/DDBJ whole genome shotgun (WGS) entry which is preliminary data.</text>
</comment>
<dbReference type="InterPro" id="IPR000182">
    <property type="entry name" value="GNAT_dom"/>
</dbReference>
<protein>
    <submittedName>
        <fullName evidence="2">GNAT family N-acetyltransferase</fullName>
    </submittedName>
</protein>
<dbReference type="PROSITE" id="PS51186">
    <property type="entry name" value="GNAT"/>
    <property type="match status" value="1"/>
</dbReference>
<accession>A0A2G9CBY4</accession>
<feature type="domain" description="N-acetyltransferase" evidence="1">
    <location>
        <begin position="66"/>
        <end position="234"/>
    </location>
</feature>
<name>A0A2G9CBY4_9BURK</name>
<dbReference type="Gene3D" id="3.40.630.30">
    <property type="match status" value="1"/>
</dbReference>
<evidence type="ECO:0000313" key="3">
    <source>
        <dbReference type="Proteomes" id="UP000231501"/>
    </source>
</evidence>
<dbReference type="InterPro" id="IPR016181">
    <property type="entry name" value="Acyl_CoA_acyltransferase"/>
</dbReference>
<dbReference type="AlphaFoldDB" id="A0A2G9CBY4"/>
<proteinExistence type="predicted"/>